<reference evidence="2" key="1">
    <citation type="journal article" date="2011" name="Nature">
        <title>Genome sequence and analysis of the tuber crop potato.</title>
        <authorList>
            <consortium name="The Potato Genome Sequencing Consortium"/>
        </authorList>
    </citation>
    <scope>NUCLEOTIDE SEQUENCE [LARGE SCALE GENOMIC DNA]</scope>
    <source>
        <strain evidence="2">cv. DM1-3 516 R44</strain>
    </source>
</reference>
<dbReference type="EnsemblPlants" id="PGSC0003DMT400089413">
    <property type="protein sequence ID" value="PGSC0003DMT400089413"/>
    <property type="gene ID" value="PGSC0003DMG400038984"/>
</dbReference>
<dbReference type="InParanoid" id="M1DI39"/>
<dbReference type="AlphaFoldDB" id="M1DI39"/>
<dbReference type="PaxDb" id="4113-PGSC0003DMT400089413"/>
<protein>
    <submittedName>
        <fullName evidence="1">Uncharacterized protein</fullName>
    </submittedName>
</protein>
<evidence type="ECO:0000313" key="1">
    <source>
        <dbReference type="EnsemblPlants" id="PGSC0003DMT400089413"/>
    </source>
</evidence>
<dbReference type="HOGENOM" id="CLU_2403818_0_0_1"/>
<accession>M1DI39</accession>
<reference evidence="1" key="2">
    <citation type="submission" date="2015-06" db="UniProtKB">
        <authorList>
            <consortium name="EnsemblPlants"/>
        </authorList>
    </citation>
    <scope>IDENTIFICATION</scope>
    <source>
        <strain evidence="1">DM1-3 516 R44</strain>
    </source>
</reference>
<evidence type="ECO:0000313" key="2">
    <source>
        <dbReference type="Proteomes" id="UP000011115"/>
    </source>
</evidence>
<dbReference type="Gramene" id="PGSC0003DMT400089413">
    <property type="protein sequence ID" value="PGSC0003DMT400089413"/>
    <property type="gene ID" value="PGSC0003DMG400038984"/>
</dbReference>
<keyword evidence="2" id="KW-1185">Reference proteome</keyword>
<organism evidence="1 2">
    <name type="scientific">Solanum tuberosum</name>
    <name type="common">Potato</name>
    <dbReference type="NCBI Taxonomy" id="4113"/>
    <lineage>
        <taxon>Eukaryota</taxon>
        <taxon>Viridiplantae</taxon>
        <taxon>Streptophyta</taxon>
        <taxon>Embryophyta</taxon>
        <taxon>Tracheophyta</taxon>
        <taxon>Spermatophyta</taxon>
        <taxon>Magnoliopsida</taxon>
        <taxon>eudicotyledons</taxon>
        <taxon>Gunneridae</taxon>
        <taxon>Pentapetalae</taxon>
        <taxon>asterids</taxon>
        <taxon>lamiids</taxon>
        <taxon>Solanales</taxon>
        <taxon>Solanaceae</taxon>
        <taxon>Solanoideae</taxon>
        <taxon>Solaneae</taxon>
        <taxon>Solanum</taxon>
    </lineage>
</organism>
<name>M1DI39_SOLTU</name>
<dbReference type="Proteomes" id="UP000011115">
    <property type="component" value="Unassembled WGS sequence"/>
</dbReference>
<sequence>MWEANGENWRPWSYSERRGTPVLNIQRPVWVSWLARAPKGEHSETLLRGAGWRDALPLSPGITPDEIHKLTSTKSTNLERSSPFSSFLLFSKP</sequence>
<proteinExistence type="predicted"/>